<sequence length="479" mass="53763">MSSINHAYQSLLSANHKAINRPRLIIPVVLGIIALLGAIRLLVSETGRNHYASWILSSAKTQHGLATIEILGGIPSTRNLHMTRGQCQVAFPRLYQEADRAQGYFADKGGISKADVDLAEEEGNARVVILNNTLFVKAFRGGINSRTQASLATIYRTLLTSSESLPDVEFVIQTGDAGGGTAAAFALSRKAEQEHLWLMPDFGFFSWPEPGISSYLEIRQETLNRERDIASGARRPLKLVARQFEEDIVPDVKIGQELHSDIGFDEDATDASPNSWSGKIPKLIWRGVPQVEVRNELLRAAEGQPWSDVQSLDWGRINDEDKKTNGGDLKTMPEHCDYRYLMQTEGWGYSGRLKYLQQCKSVVISHPMEHIQHFHHLFDTNPSSPTQNMIEVARPLEKHLPAVMEHLIAQGDERAQLIAENSWRDLREGYISPAANECYFRYAIRAYAAVQNFKPDLEGRSASYESFLLTGQTQWQPHR</sequence>
<protein>
    <submittedName>
        <fullName evidence="1">Uncharacterized protein</fullName>
    </submittedName>
</protein>
<reference evidence="1" key="1">
    <citation type="submission" date="2023-04" db="EMBL/GenBank/DDBJ databases">
        <title>Draft Genome sequencing of Naganishia species isolated from polar environments using Oxford Nanopore Technology.</title>
        <authorList>
            <person name="Leo P."/>
            <person name="Venkateswaran K."/>
        </authorList>
    </citation>
    <scope>NUCLEOTIDE SEQUENCE</scope>
    <source>
        <strain evidence="1">DBVPG 5303</strain>
    </source>
</reference>
<dbReference type="Proteomes" id="UP001234202">
    <property type="component" value="Unassembled WGS sequence"/>
</dbReference>
<dbReference type="EMBL" id="JASBWV010000004">
    <property type="protein sequence ID" value="KAJ9126711.1"/>
    <property type="molecule type" value="Genomic_DNA"/>
</dbReference>
<accession>A0ACC2XSU7</accession>
<proteinExistence type="predicted"/>
<keyword evidence="2" id="KW-1185">Reference proteome</keyword>
<name>A0ACC2XSU7_9TREE</name>
<organism evidence="1 2">
    <name type="scientific">Naganishia onofrii</name>
    <dbReference type="NCBI Taxonomy" id="1851511"/>
    <lineage>
        <taxon>Eukaryota</taxon>
        <taxon>Fungi</taxon>
        <taxon>Dikarya</taxon>
        <taxon>Basidiomycota</taxon>
        <taxon>Agaricomycotina</taxon>
        <taxon>Tremellomycetes</taxon>
        <taxon>Filobasidiales</taxon>
        <taxon>Filobasidiaceae</taxon>
        <taxon>Naganishia</taxon>
    </lineage>
</organism>
<evidence type="ECO:0000313" key="1">
    <source>
        <dbReference type="EMBL" id="KAJ9126711.1"/>
    </source>
</evidence>
<gene>
    <name evidence="1" type="ORF">QFC24_001742</name>
</gene>
<comment type="caution">
    <text evidence="1">The sequence shown here is derived from an EMBL/GenBank/DDBJ whole genome shotgun (WGS) entry which is preliminary data.</text>
</comment>
<evidence type="ECO:0000313" key="2">
    <source>
        <dbReference type="Proteomes" id="UP001234202"/>
    </source>
</evidence>